<dbReference type="EMBL" id="JAUJYO010000009">
    <property type="protein sequence ID" value="KAK1309260.1"/>
    <property type="molecule type" value="Genomic_DNA"/>
</dbReference>
<evidence type="ECO:0000313" key="9">
    <source>
        <dbReference type="Proteomes" id="UP001180020"/>
    </source>
</evidence>
<dbReference type="PRINTS" id="PR01814">
    <property type="entry name" value="ANNEXINPLANT"/>
</dbReference>
<feature type="binding site" evidence="6">
    <location>
        <position position="299"/>
    </location>
    <ligand>
        <name>Ca(2+)</name>
        <dbReference type="ChEBI" id="CHEBI:29108"/>
        <label>1</label>
    </ligand>
</feature>
<feature type="binding site" evidence="6">
    <location>
        <position position="254"/>
    </location>
    <ligand>
        <name>Ca(2+)</name>
        <dbReference type="ChEBI" id="CHEBI:29108"/>
        <label>1</label>
    </ligand>
</feature>
<feature type="binding site" evidence="6">
    <location>
        <position position="304"/>
    </location>
    <ligand>
        <name>Ca(2+)</name>
        <dbReference type="ChEBI" id="CHEBI:29108"/>
        <label>1</label>
    </ligand>
</feature>
<dbReference type="GO" id="GO:0009408">
    <property type="term" value="P:response to heat"/>
    <property type="evidence" value="ECO:0007669"/>
    <property type="project" value="TreeGrafter"/>
</dbReference>
<dbReference type="GO" id="GO:0005886">
    <property type="term" value="C:plasma membrane"/>
    <property type="evidence" value="ECO:0007669"/>
    <property type="project" value="TreeGrafter"/>
</dbReference>
<keyword evidence="5 7" id="KW-0111">Calcium/phospholipid-binding</keyword>
<feature type="binding site" evidence="6">
    <location>
        <position position="28"/>
    </location>
    <ligand>
        <name>Ca(2+)</name>
        <dbReference type="ChEBI" id="CHEBI:29108"/>
        <label>1</label>
    </ligand>
</feature>
<comment type="domain">
    <text evidence="7">A pair of annexin repeats may form one binding site for calcium and phospholipid.</text>
</comment>
<dbReference type="PANTHER" id="PTHR10502:SF104">
    <property type="entry name" value="ANNEXIN D1"/>
    <property type="match status" value="1"/>
</dbReference>
<dbReference type="GO" id="GO:0005737">
    <property type="term" value="C:cytoplasm"/>
    <property type="evidence" value="ECO:0007669"/>
    <property type="project" value="TreeGrafter"/>
</dbReference>
<evidence type="ECO:0000256" key="2">
    <source>
        <dbReference type="ARBA" id="ARBA00022737"/>
    </source>
</evidence>
<dbReference type="PRINTS" id="PR00196">
    <property type="entry name" value="ANNEXIN"/>
</dbReference>
<evidence type="ECO:0000256" key="5">
    <source>
        <dbReference type="ARBA" id="ARBA00023302"/>
    </source>
</evidence>
<dbReference type="FunFam" id="1.10.220.10:FF:000001">
    <property type="entry name" value="Annexin"/>
    <property type="match status" value="1"/>
</dbReference>
<dbReference type="Proteomes" id="UP001180020">
    <property type="component" value="Unassembled WGS sequence"/>
</dbReference>
<evidence type="ECO:0000256" key="3">
    <source>
        <dbReference type="ARBA" id="ARBA00022837"/>
    </source>
</evidence>
<proteinExistence type="inferred from homology"/>
<dbReference type="GO" id="GO:0005509">
    <property type="term" value="F:calcium ion binding"/>
    <property type="evidence" value="ECO:0007669"/>
    <property type="project" value="InterPro"/>
</dbReference>
<dbReference type="Pfam" id="PF00191">
    <property type="entry name" value="Annexin"/>
    <property type="match status" value="4"/>
</dbReference>
<feature type="binding site" evidence="6">
    <location>
        <position position="296"/>
    </location>
    <ligand>
        <name>Ca(2+)</name>
        <dbReference type="ChEBI" id="CHEBI:29108"/>
        <label>1</label>
    </ligand>
</feature>
<dbReference type="GO" id="GO:0009414">
    <property type="term" value="P:response to water deprivation"/>
    <property type="evidence" value="ECO:0007669"/>
    <property type="project" value="TreeGrafter"/>
</dbReference>
<reference evidence="8" key="2">
    <citation type="submission" date="2023-06" db="EMBL/GenBank/DDBJ databases">
        <authorList>
            <person name="Ma L."/>
            <person name="Liu K.-W."/>
            <person name="Li Z."/>
            <person name="Hsiao Y.-Y."/>
            <person name="Qi Y."/>
            <person name="Fu T."/>
            <person name="Tang G."/>
            <person name="Zhang D."/>
            <person name="Sun W.-H."/>
            <person name="Liu D.-K."/>
            <person name="Li Y."/>
            <person name="Chen G.-Z."/>
            <person name="Liu X.-D."/>
            <person name="Liao X.-Y."/>
            <person name="Jiang Y.-T."/>
            <person name="Yu X."/>
            <person name="Hao Y."/>
            <person name="Huang J."/>
            <person name="Zhao X.-W."/>
            <person name="Ke S."/>
            <person name="Chen Y.-Y."/>
            <person name="Wu W.-L."/>
            <person name="Hsu J.-L."/>
            <person name="Lin Y.-F."/>
            <person name="Huang M.-D."/>
            <person name="Li C.-Y."/>
            <person name="Huang L."/>
            <person name="Wang Z.-W."/>
            <person name="Zhao X."/>
            <person name="Zhong W.-Y."/>
            <person name="Peng D.-H."/>
            <person name="Ahmad S."/>
            <person name="Lan S."/>
            <person name="Zhang J.-S."/>
            <person name="Tsai W.-C."/>
            <person name="Van De Peer Y."/>
            <person name="Liu Z.-J."/>
        </authorList>
    </citation>
    <scope>NUCLEOTIDE SEQUENCE</scope>
    <source>
        <strain evidence="8">CP</strain>
        <tissue evidence="8">Leaves</tissue>
    </source>
</reference>
<keyword evidence="2 7" id="KW-0677">Repeat</keyword>
<dbReference type="PROSITE" id="PS51897">
    <property type="entry name" value="ANNEXIN_2"/>
    <property type="match status" value="4"/>
</dbReference>
<dbReference type="GO" id="GO:0009409">
    <property type="term" value="P:response to cold"/>
    <property type="evidence" value="ECO:0007669"/>
    <property type="project" value="TreeGrafter"/>
</dbReference>
<dbReference type="InterPro" id="IPR037104">
    <property type="entry name" value="Annexin_sf"/>
</dbReference>
<dbReference type="InterPro" id="IPR018502">
    <property type="entry name" value="Annexin_repeat"/>
</dbReference>
<keyword evidence="9" id="KW-1185">Reference proteome</keyword>
<evidence type="ECO:0000256" key="1">
    <source>
        <dbReference type="ARBA" id="ARBA00022723"/>
    </source>
</evidence>
<dbReference type="SUPFAM" id="SSF47874">
    <property type="entry name" value="Annexin"/>
    <property type="match status" value="1"/>
</dbReference>
<feature type="binding site" evidence="6">
    <location>
        <position position="258"/>
    </location>
    <ligand>
        <name>Ca(2+)</name>
        <dbReference type="ChEBI" id="CHEBI:29108"/>
        <label>1</label>
    </ligand>
</feature>
<protein>
    <recommendedName>
        <fullName evidence="7">Annexin</fullName>
    </recommendedName>
</protein>
<evidence type="ECO:0000256" key="4">
    <source>
        <dbReference type="ARBA" id="ARBA00023216"/>
    </source>
</evidence>
<sequence>MATLLVPQTIPSPAEDCEQLHKAFSGWGTNEKLIISILAHRREAQRRSIRKCYSETYGEDLLKSLEKELSNDFERTVLLWTLDPAERDALLANEGARKWSSKNHVLIEISCARSSNELFLARQAYHARYKRSLEEDVASHTIGDFRKLLVPLVSSYRYEGTEVNMTLAKSEAKILHEKIAEKAFHDDELIRILTTRSKAQLNATFNLYNNEFGNAINKDLKSDSKDDFLTALRAIVHCLTCPEKYFEKVLRLAINKMGTDEGALTRVVTTRAEVDMAGIMDCYYKRNSVPLDHAIVKDTSGDYEDMLLALIGHGNA</sequence>
<keyword evidence="3 6" id="KW-0106">Calcium</keyword>
<dbReference type="InterPro" id="IPR001464">
    <property type="entry name" value="Annexin"/>
</dbReference>
<feature type="binding site" evidence="6">
    <location>
        <position position="24"/>
    </location>
    <ligand>
        <name>Ca(2+)</name>
        <dbReference type="ChEBI" id="CHEBI:29108"/>
        <label>1</label>
    </ligand>
</feature>
<feature type="binding site" evidence="6">
    <location>
        <position position="298"/>
    </location>
    <ligand>
        <name>Ca(2+)</name>
        <dbReference type="ChEBI" id="CHEBI:29108"/>
        <label>3</label>
    </ligand>
</feature>
<evidence type="ECO:0000256" key="7">
    <source>
        <dbReference type="RuleBase" id="RU003540"/>
    </source>
</evidence>
<dbReference type="InterPro" id="IPR009118">
    <property type="entry name" value="AnnexinD_plant"/>
</dbReference>
<comment type="caution">
    <text evidence="8">The sequence shown here is derived from an EMBL/GenBank/DDBJ whole genome shotgun (WGS) entry which is preliminary data.</text>
</comment>
<accession>A0AAV9E6V5</accession>
<feature type="binding site" evidence="6">
    <location>
        <position position="68"/>
    </location>
    <ligand>
        <name>Ca(2+)</name>
        <dbReference type="ChEBI" id="CHEBI:29108"/>
        <label>1</label>
    </ligand>
</feature>
<dbReference type="InterPro" id="IPR018252">
    <property type="entry name" value="Annexin_repeat_CS"/>
</dbReference>
<keyword evidence="1 6" id="KW-0479">Metal-binding</keyword>
<evidence type="ECO:0000313" key="8">
    <source>
        <dbReference type="EMBL" id="KAK1309260.1"/>
    </source>
</evidence>
<dbReference type="GO" id="GO:0009651">
    <property type="term" value="P:response to salt stress"/>
    <property type="evidence" value="ECO:0007669"/>
    <property type="project" value="TreeGrafter"/>
</dbReference>
<keyword evidence="4 7" id="KW-0041">Annexin</keyword>
<dbReference type="SMART" id="SM00335">
    <property type="entry name" value="ANX"/>
    <property type="match status" value="4"/>
</dbReference>
<reference evidence="8" key="1">
    <citation type="journal article" date="2023" name="Nat. Commun.">
        <title>Diploid and tetraploid genomes of Acorus and the evolution of monocots.</title>
        <authorList>
            <person name="Ma L."/>
            <person name="Liu K.W."/>
            <person name="Li Z."/>
            <person name="Hsiao Y.Y."/>
            <person name="Qi Y."/>
            <person name="Fu T."/>
            <person name="Tang G.D."/>
            <person name="Zhang D."/>
            <person name="Sun W.H."/>
            <person name="Liu D.K."/>
            <person name="Li Y."/>
            <person name="Chen G.Z."/>
            <person name="Liu X.D."/>
            <person name="Liao X.Y."/>
            <person name="Jiang Y.T."/>
            <person name="Yu X."/>
            <person name="Hao Y."/>
            <person name="Huang J."/>
            <person name="Zhao X.W."/>
            <person name="Ke S."/>
            <person name="Chen Y.Y."/>
            <person name="Wu W.L."/>
            <person name="Hsu J.L."/>
            <person name="Lin Y.F."/>
            <person name="Huang M.D."/>
            <person name="Li C.Y."/>
            <person name="Huang L."/>
            <person name="Wang Z.W."/>
            <person name="Zhao X."/>
            <person name="Zhong W.Y."/>
            <person name="Peng D.H."/>
            <person name="Ahmad S."/>
            <person name="Lan S."/>
            <person name="Zhang J.S."/>
            <person name="Tsai W.C."/>
            <person name="Van de Peer Y."/>
            <person name="Liu Z.J."/>
        </authorList>
    </citation>
    <scope>NUCLEOTIDE SEQUENCE</scope>
    <source>
        <strain evidence="8">CP</strain>
    </source>
</reference>
<feature type="binding site" evidence="6">
    <location>
        <position position="256"/>
    </location>
    <ligand>
        <name>Ca(2+)</name>
        <dbReference type="ChEBI" id="CHEBI:29108"/>
        <label>1</label>
    </ligand>
</feature>
<gene>
    <name evidence="8" type="primary">ANN2</name>
    <name evidence="8" type="ORF">QJS10_CPA09g00562</name>
</gene>
<feature type="binding site" evidence="6">
    <location>
        <position position="26"/>
    </location>
    <ligand>
        <name>Ca(2+)</name>
        <dbReference type="ChEBI" id="CHEBI:29108"/>
        <label>1</label>
    </ligand>
</feature>
<dbReference type="Gene3D" id="1.10.220.10">
    <property type="entry name" value="Annexin"/>
    <property type="match status" value="4"/>
</dbReference>
<dbReference type="FunFam" id="1.10.220.10:FF:000006">
    <property type="entry name" value="Annexin"/>
    <property type="match status" value="1"/>
</dbReference>
<comment type="similarity">
    <text evidence="7">Belongs to the annexin family.</text>
</comment>
<dbReference type="PANTHER" id="PTHR10502">
    <property type="entry name" value="ANNEXIN"/>
    <property type="match status" value="1"/>
</dbReference>
<dbReference type="AlphaFoldDB" id="A0AAV9E6V5"/>
<name>A0AAV9E6V5_ACOCL</name>
<dbReference type="FunFam" id="1.10.220.10:FF:000008">
    <property type="entry name" value="Annexin"/>
    <property type="match status" value="1"/>
</dbReference>
<dbReference type="FunFam" id="1.10.220.10:FF:000009">
    <property type="entry name" value="Annexin"/>
    <property type="match status" value="1"/>
</dbReference>
<dbReference type="GO" id="GO:0001786">
    <property type="term" value="F:phosphatidylserine binding"/>
    <property type="evidence" value="ECO:0007669"/>
    <property type="project" value="TreeGrafter"/>
</dbReference>
<organism evidence="8 9">
    <name type="scientific">Acorus calamus</name>
    <name type="common">Sweet flag</name>
    <dbReference type="NCBI Taxonomy" id="4465"/>
    <lineage>
        <taxon>Eukaryota</taxon>
        <taxon>Viridiplantae</taxon>
        <taxon>Streptophyta</taxon>
        <taxon>Embryophyta</taxon>
        <taxon>Tracheophyta</taxon>
        <taxon>Spermatophyta</taxon>
        <taxon>Magnoliopsida</taxon>
        <taxon>Liliopsida</taxon>
        <taxon>Acoraceae</taxon>
        <taxon>Acorus</taxon>
    </lineage>
</organism>
<dbReference type="GO" id="GO:0005544">
    <property type="term" value="F:calcium-dependent phospholipid binding"/>
    <property type="evidence" value="ECO:0007669"/>
    <property type="project" value="UniProtKB-KW"/>
</dbReference>
<evidence type="ECO:0000256" key="6">
    <source>
        <dbReference type="PIRSR" id="PIRSR609118-1"/>
    </source>
</evidence>
<dbReference type="PROSITE" id="PS00223">
    <property type="entry name" value="ANNEXIN_1"/>
    <property type="match status" value="1"/>
</dbReference>